<dbReference type="GO" id="GO:0016491">
    <property type="term" value="F:oxidoreductase activity"/>
    <property type="evidence" value="ECO:0007669"/>
    <property type="project" value="UniProtKB-KW"/>
</dbReference>
<keyword evidence="4" id="KW-1185">Reference proteome</keyword>
<evidence type="ECO:0000256" key="2">
    <source>
        <dbReference type="ARBA" id="ARBA00023002"/>
    </source>
</evidence>
<dbReference type="InterPro" id="IPR002347">
    <property type="entry name" value="SDR_fam"/>
</dbReference>
<dbReference type="RefSeq" id="WP_066846566.1">
    <property type="nucleotide sequence ID" value="NZ_CP019602.1"/>
</dbReference>
<evidence type="ECO:0000256" key="1">
    <source>
        <dbReference type="ARBA" id="ARBA00006484"/>
    </source>
</evidence>
<evidence type="ECO:0000313" key="4">
    <source>
        <dbReference type="Proteomes" id="UP000195807"/>
    </source>
</evidence>
<dbReference type="InterPro" id="IPR036291">
    <property type="entry name" value="NAD(P)-bd_dom_sf"/>
</dbReference>
<dbReference type="GO" id="GO:0016020">
    <property type="term" value="C:membrane"/>
    <property type="evidence" value="ECO:0007669"/>
    <property type="project" value="TreeGrafter"/>
</dbReference>
<dbReference type="PANTHER" id="PTHR44196">
    <property type="entry name" value="DEHYDROGENASE/REDUCTASE SDR FAMILY MEMBER 7B"/>
    <property type="match status" value="1"/>
</dbReference>
<organism evidence="3 4">
    <name type="scientific">Croceicoccus marinus</name>
    <dbReference type="NCBI Taxonomy" id="450378"/>
    <lineage>
        <taxon>Bacteria</taxon>
        <taxon>Pseudomonadati</taxon>
        <taxon>Pseudomonadota</taxon>
        <taxon>Alphaproteobacteria</taxon>
        <taxon>Sphingomonadales</taxon>
        <taxon>Erythrobacteraceae</taxon>
        <taxon>Croceicoccus</taxon>
    </lineage>
</organism>
<sequence>MSKIGRTFPGISGPKRILVTGASGGLGSALARVHAAPGVSLCLWGRDRARLDAAADQCRALGSAVEVRSLDLADGEAALDALRAEDADMRFDMAYLVAGRGDTRAPGQRIESAGLALRLGQVNFSVPAAMASELVQHMAERGGGRVVLIGSAAGQHALPFAAAYAASKAGLARYAQALRIAAAPLGVSVTLAAPGFIDTPAGRAVPGPKPLLLGADEAARRIARAAMAGKGHFVTPWPFAALRVIDRMLPTGLRARLLRGLAPPGG</sequence>
<dbReference type="Gene3D" id="3.40.50.720">
    <property type="entry name" value="NAD(P)-binding Rossmann-like Domain"/>
    <property type="match status" value="1"/>
</dbReference>
<proteinExistence type="inferred from homology"/>
<dbReference type="KEGG" id="cman:A9D14_11535"/>
<name>A0A1Z1FD98_9SPHN</name>
<dbReference type="PROSITE" id="PS00061">
    <property type="entry name" value="ADH_SHORT"/>
    <property type="match status" value="1"/>
</dbReference>
<dbReference type="EMBL" id="CP019602">
    <property type="protein sequence ID" value="ARU16696.1"/>
    <property type="molecule type" value="Genomic_DNA"/>
</dbReference>
<dbReference type="STRING" id="450378.GCA_001661675_02318"/>
<dbReference type="PANTHER" id="PTHR44196:SF1">
    <property type="entry name" value="DEHYDROGENASE_REDUCTASE SDR FAMILY MEMBER 7B"/>
    <property type="match status" value="1"/>
</dbReference>
<dbReference type="AlphaFoldDB" id="A0A1Z1FD98"/>
<accession>A0A1Z1FD98</accession>
<evidence type="ECO:0000313" key="3">
    <source>
        <dbReference type="EMBL" id="ARU16696.1"/>
    </source>
</evidence>
<gene>
    <name evidence="3" type="ORF">A9D14_11535</name>
</gene>
<dbReference type="OrthoDB" id="335726at2"/>
<keyword evidence="2" id="KW-0560">Oxidoreductase</keyword>
<dbReference type="PRINTS" id="PR00081">
    <property type="entry name" value="GDHRDH"/>
</dbReference>
<dbReference type="SUPFAM" id="SSF51735">
    <property type="entry name" value="NAD(P)-binding Rossmann-fold domains"/>
    <property type="match status" value="1"/>
</dbReference>
<dbReference type="Pfam" id="PF00106">
    <property type="entry name" value="adh_short"/>
    <property type="match status" value="1"/>
</dbReference>
<protein>
    <submittedName>
        <fullName evidence="3">Oxidoreductase</fullName>
    </submittedName>
</protein>
<dbReference type="InterPro" id="IPR020904">
    <property type="entry name" value="Sc_DH/Rdtase_CS"/>
</dbReference>
<reference evidence="3 4" key="1">
    <citation type="submission" date="2017-01" db="EMBL/GenBank/DDBJ databases">
        <title>Complete genome sequence of esterase-producing bacterium Croceicoccus marinus E4A9.</title>
        <authorList>
            <person name="Wu Y.-H."/>
            <person name="Cheng H."/>
            <person name="Xu L."/>
            <person name="Huo Y.-Y."/>
            <person name="Wang C.-S."/>
            <person name="Xu X.-W."/>
        </authorList>
    </citation>
    <scope>NUCLEOTIDE SEQUENCE [LARGE SCALE GENOMIC DNA]</scope>
    <source>
        <strain evidence="3 4">E4A9</strain>
    </source>
</reference>
<comment type="similarity">
    <text evidence="1">Belongs to the short-chain dehydrogenases/reductases (SDR) family.</text>
</comment>
<dbReference type="Proteomes" id="UP000195807">
    <property type="component" value="Chromosome"/>
</dbReference>